<evidence type="ECO:0000313" key="7">
    <source>
        <dbReference type="Proteomes" id="UP000038083"/>
    </source>
</evidence>
<keyword evidence="3 4" id="KW-0697">Rotamase</keyword>
<evidence type="ECO:0000256" key="2">
    <source>
        <dbReference type="ARBA" id="ARBA00013194"/>
    </source>
</evidence>
<dbReference type="InterPro" id="IPR001179">
    <property type="entry name" value="PPIase_FKBP_dom"/>
</dbReference>
<name>A0A0B7HA99_9FLAO</name>
<keyword evidence="4 6" id="KW-0413">Isomerase</keyword>
<gene>
    <name evidence="6" type="ORF">CCYN74_190053</name>
</gene>
<dbReference type="PROSITE" id="PS51257">
    <property type="entry name" value="PROKAR_LIPOPROTEIN"/>
    <property type="match status" value="1"/>
</dbReference>
<reference evidence="6 7" key="1">
    <citation type="submission" date="2015-01" db="EMBL/GenBank/DDBJ databases">
        <authorList>
            <person name="Xiang T."/>
            <person name="Song Y."/>
            <person name="Huang L."/>
            <person name="Wang B."/>
            <person name="Wu P."/>
        </authorList>
    </citation>
    <scope>NUCLEOTIDE SEQUENCE [LARGE SCALE GENOMIC DNA]</scope>
    <source>
        <strain evidence="6 7">Ccy74</strain>
    </source>
</reference>
<evidence type="ECO:0000256" key="4">
    <source>
        <dbReference type="PROSITE-ProRule" id="PRU00277"/>
    </source>
</evidence>
<feature type="domain" description="PPIase FKBP-type" evidence="5">
    <location>
        <begin position="117"/>
        <end position="228"/>
    </location>
</feature>
<organism evidence="6 7">
    <name type="scientific">Capnocytophaga cynodegmi</name>
    <dbReference type="NCBI Taxonomy" id="28189"/>
    <lineage>
        <taxon>Bacteria</taxon>
        <taxon>Pseudomonadati</taxon>
        <taxon>Bacteroidota</taxon>
        <taxon>Flavobacteriia</taxon>
        <taxon>Flavobacteriales</taxon>
        <taxon>Flavobacteriaceae</taxon>
        <taxon>Capnocytophaga</taxon>
    </lineage>
</organism>
<dbReference type="OrthoDB" id="1424215at2"/>
<dbReference type="Proteomes" id="UP000038083">
    <property type="component" value="Unassembled WGS sequence"/>
</dbReference>
<dbReference type="PROSITE" id="PS50059">
    <property type="entry name" value="FKBP_PPIASE"/>
    <property type="match status" value="1"/>
</dbReference>
<dbReference type="EC" id="5.2.1.8" evidence="2 4"/>
<dbReference type="AlphaFoldDB" id="A0A0B7HA99"/>
<dbReference type="InterPro" id="IPR046357">
    <property type="entry name" value="PPIase_dom_sf"/>
</dbReference>
<evidence type="ECO:0000256" key="1">
    <source>
        <dbReference type="ARBA" id="ARBA00000971"/>
    </source>
</evidence>
<dbReference type="Gene3D" id="3.10.50.40">
    <property type="match status" value="1"/>
</dbReference>
<dbReference type="SUPFAM" id="SSF54534">
    <property type="entry name" value="FKBP-like"/>
    <property type="match status" value="1"/>
</dbReference>
<evidence type="ECO:0000313" key="6">
    <source>
        <dbReference type="EMBL" id="CEN36581.1"/>
    </source>
</evidence>
<dbReference type="RefSeq" id="WP_041996210.1">
    <property type="nucleotide sequence ID" value="NZ_CDOG01000011.1"/>
</dbReference>
<evidence type="ECO:0000256" key="3">
    <source>
        <dbReference type="ARBA" id="ARBA00023110"/>
    </source>
</evidence>
<comment type="catalytic activity">
    <reaction evidence="1 4">
        <text>[protein]-peptidylproline (omega=180) = [protein]-peptidylproline (omega=0)</text>
        <dbReference type="Rhea" id="RHEA:16237"/>
        <dbReference type="Rhea" id="RHEA-COMP:10747"/>
        <dbReference type="Rhea" id="RHEA-COMP:10748"/>
        <dbReference type="ChEBI" id="CHEBI:83833"/>
        <dbReference type="ChEBI" id="CHEBI:83834"/>
        <dbReference type="EC" id="5.2.1.8"/>
    </reaction>
</comment>
<accession>A0A0B7HA99</accession>
<dbReference type="EMBL" id="CDOG01000011">
    <property type="protein sequence ID" value="CEN36581.1"/>
    <property type="molecule type" value="Genomic_DNA"/>
</dbReference>
<dbReference type="GO" id="GO:0003755">
    <property type="term" value="F:peptidyl-prolyl cis-trans isomerase activity"/>
    <property type="evidence" value="ECO:0007669"/>
    <property type="project" value="UniProtKB-KW"/>
</dbReference>
<proteinExistence type="predicted"/>
<protein>
    <recommendedName>
        <fullName evidence="2 4">peptidylprolyl isomerase</fullName>
        <ecNumber evidence="2 4">5.2.1.8</ecNumber>
    </recommendedName>
</protein>
<sequence>MIRKTILSISLLSVLMAVSCKKDDDNEKKITPPRDVTEVRDENEASIVSYLKTHFYKFENNEVILDTIAGKNAKEASLFEKVRNIELDVYDANNNKVRHKLYYLLVQEGSGQKSTVADSVFIAYKGQLLNGKEFDRTIGYTKSNWWDLLGTRSERNNGSVMGFREAVSLLKDSKSGVISNTDGTLNVPKDGGVGVFFIPSGVAYFSSATSKIPAYSPLIFTIHLIKTKNADHDGDSIPSIKEIKRDDYGIVTLPDCDKDGIPDYLDKDKCK</sequence>
<evidence type="ECO:0000259" key="5">
    <source>
        <dbReference type="PROSITE" id="PS50059"/>
    </source>
</evidence>